<dbReference type="EC" id="3.6.1.27" evidence="3"/>
<evidence type="ECO:0000256" key="6">
    <source>
        <dbReference type="ARBA" id="ARBA00022692"/>
    </source>
</evidence>
<feature type="transmembrane region" description="Helical" evidence="17">
    <location>
        <begin position="132"/>
        <end position="152"/>
    </location>
</feature>
<keyword evidence="7" id="KW-0378">Hydrolase</keyword>
<reference evidence="18 19" key="1">
    <citation type="journal article" date="2019" name="Nat. Med.">
        <title>A library of human gut bacterial isolates paired with longitudinal multiomics data enables mechanistic microbiome research.</title>
        <authorList>
            <person name="Poyet M."/>
            <person name="Groussin M."/>
            <person name="Gibbons S.M."/>
            <person name="Avila-Pacheco J."/>
            <person name="Jiang X."/>
            <person name="Kearney S.M."/>
            <person name="Perrotta A.R."/>
            <person name="Berdy B."/>
            <person name="Zhao S."/>
            <person name="Lieberman T.D."/>
            <person name="Swanson P.K."/>
            <person name="Smith M."/>
            <person name="Roesemann S."/>
            <person name="Alexander J.E."/>
            <person name="Rich S.A."/>
            <person name="Livny J."/>
            <person name="Vlamakis H."/>
            <person name="Clish C."/>
            <person name="Bullock K."/>
            <person name="Deik A."/>
            <person name="Scott J."/>
            <person name="Pierce K.A."/>
            <person name="Xavier R.J."/>
            <person name="Alm E.J."/>
        </authorList>
    </citation>
    <scope>NUCLEOTIDE SEQUENCE [LARGE SCALE GENOMIC DNA]</scope>
    <source>
        <strain evidence="18 19">BIOML-A1</strain>
    </source>
</reference>
<evidence type="ECO:0000256" key="12">
    <source>
        <dbReference type="ARBA" id="ARBA00023251"/>
    </source>
</evidence>
<feature type="transmembrane region" description="Helical" evidence="17">
    <location>
        <begin position="91"/>
        <end position="120"/>
    </location>
</feature>
<evidence type="ECO:0000256" key="1">
    <source>
        <dbReference type="ARBA" id="ARBA00004651"/>
    </source>
</evidence>
<comment type="caution">
    <text evidence="18">The sequence shown here is derived from an EMBL/GenBank/DDBJ whole genome shotgun (WGS) entry which is preliminary data.</text>
</comment>
<proteinExistence type="inferred from homology"/>
<keyword evidence="6 17" id="KW-0812">Transmembrane</keyword>
<organism evidence="18 19">
    <name type="scientific">Gordonibacter urolithinfaciens</name>
    <dbReference type="NCBI Taxonomy" id="1335613"/>
    <lineage>
        <taxon>Bacteria</taxon>
        <taxon>Bacillati</taxon>
        <taxon>Actinomycetota</taxon>
        <taxon>Coriobacteriia</taxon>
        <taxon>Eggerthellales</taxon>
        <taxon>Eggerthellaceae</taxon>
        <taxon>Gordonibacter</taxon>
    </lineage>
</organism>
<dbReference type="GO" id="GO:0050380">
    <property type="term" value="F:undecaprenyl-diphosphatase activity"/>
    <property type="evidence" value="ECO:0007669"/>
    <property type="project" value="UniProtKB-EC"/>
</dbReference>
<accession>A0A7K0ICA6</accession>
<keyword evidence="9" id="KW-0573">Peptidoglycan synthesis</keyword>
<evidence type="ECO:0000256" key="4">
    <source>
        <dbReference type="ARBA" id="ARBA00021581"/>
    </source>
</evidence>
<dbReference type="PANTHER" id="PTHR30622">
    <property type="entry name" value="UNDECAPRENYL-DIPHOSPHATASE"/>
    <property type="match status" value="1"/>
</dbReference>
<dbReference type="InterPro" id="IPR003824">
    <property type="entry name" value="UppP"/>
</dbReference>
<keyword evidence="10 17" id="KW-1133">Transmembrane helix</keyword>
<evidence type="ECO:0000256" key="17">
    <source>
        <dbReference type="SAM" id="Phobius"/>
    </source>
</evidence>
<evidence type="ECO:0000256" key="11">
    <source>
        <dbReference type="ARBA" id="ARBA00023136"/>
    </source>
</evidence>
<comment type="catalytic activity">
    <reaction evidence="16">
        <text>di-trans,octa-cis-undecaprenyl diphosphate + H2O = di-trans,octa-cis-undecaprenyl phosphate + phosphate + H(+)</text>
        <dbReference type="Rhea" id="RHEA:28094"/>
        <dbReference type="ChEBI" id="CHEBI:15377"/>
        <dbReference type="ChEBI" id="CHEBI:15378"/>
        <dbReference type="ChEBI" id="CHEBI:43474"/>
        <dbReference type="ChEBI" id="CHEBI:58405"/>
        <dbReference type="ChEBI" id="CHEBI:60392"/>
        <dbReference type="EC" id="3.6.1.27"/>
    </reaction>
</comment>
<feature type="non-terminal residue" evidence="18">
    <location>
        <position position="1"/>
    </location>
</feature>
<protein>
    <recommendedName>
        <fullName evidence="4">Undecaprenyl-diphosphatase</fullName>
        <ecNumber evidence="3">3.6.1.27</ecNumber>
    </recommendedName>
    <alternativeName>
        <fullName evidence="15">Bacitracin resistance protein</fullName>
    </alternativeName>
    <alternativeName>
        <fullName evidence="14">Undecaprenyl pyrophosphate phosphatase</fullName>
    </alternativeName>
</protein>
<dbReference type="PANTHER" id="PTHR30622:SF3">
    <property type="entry name" value="UNDECAPRENYL-DIPHOSPHATASE"/>
    <property type="match status" value="1"/>
</dbReference>
<evidence type="ECO:0000256" key="14">
    <source>
        <dbReference type="ARBA" id="ARBA00032707"/>
    </source>
</evidence>
<evidence type="ECO:0000313" key="19">
    <source>
        <dbReference type="Proteomes" id="UP000462865"/>
    </source>
</evidence>
<dbReference type="AlphaFoldDB" id="A0A7K0ICA6"/>
<dbReference type="RefSeq" id="WP_173011793.1">
    <property type="nucleotide sequence ID" value="NZ_WKZA01000037.1"/>
</dbReference>
<evidence type="ECO:0000256" key="9">
    <source>
        <dbReference type="ARBA" id="ARBA00022984"/>
    </source>
</evidence>
<feature type="transmembrane region" description="Helical" evidence="17">
    <location>
        <begin position="66"/>
        <end position="85"/>
    </location>
</feature>
<evidence type="ECO:0000256" key="3">
    <source>
        <dbReference type="ARBA" id="ARBA00012374"/>
    </source>
</evidence>
<keyword evidence="13" id="KW-0961">Cell wall biogenesis/degradation</keyword>
<gene>
    <name evidence="18" type="ORF">GKG38_09000</name>
</gene>
<evidence type="ECO:0000256" key="16">
    <source>
        <dbReference type="ARBA" id="ARBA00047594"/>
    </source>
</evidence>
<dbReference type="GO" id="GO:0005886">
    <property type="term" value="C:plasma membrane"/>
    <property type="evidence" value="ECO:0007669"/>
    <property type="project" value="UniProtKB-SubCell"/>
</dbReference>
<dbReference type="GO" id="GO:0008360">
    <property type="term" value="P:regulation of cell shape"/>
    <property type="evidence" value="ECO:0007669"/>
    <property type="project" value="UniProtKB-KW"/>
</dbReference>
<evidence type="ECO:0000256" key="13">
    <source>
        <dbReference type="ARBA" id="ARBA00023316"/>
    </source>
</evidence>
<comment type="similarity">
    <text evidence="2">Belongs to the UppP family.</text>
</comment>
<dbReference type="GO" id="GO:0071555">
    <property type="term" value="P:cell wall organization"/>
    <property type="evidence" value="ECO:0007669"/>
    <property type="project" value="UniProtKB-KW"/>
</dbReference>
<evidence type="ECO:0000256" key="2">
    <source>
        <dbReference type="ARBA" id="ARBA00010621"/>
    </source>
</evidence>
<evidence type="ECO:0000256" key="7">
    <source>
        <dbReference type="ARBA" id="ARBA00022801"/>
    </source>
</evidence>
<dbReference type="GO" id="GO:0046677">
    <property type="term" value="P:response to antibiotic"/>
    <property type="evidence" value="ECO:0007669"/>
    <property type="project" value="UniProtKB-KW"/>
</dbReference>
<keyword evidence="11 17" id="KW-0472">Membrane</keyword>
<keyword evidence="5" id="KW-1003">Cell membrane</keyword>
<comment type="subcellular location">
    <subcellularLocation>
        <location evidence="1">Cell membrane</location>
        <topology evidence="1">Multi-pass membrane protein</topology>
    </subcellularLocation>
</comment>
<dbReference type="Pfam" id="PF02673">
    <property type="entry name" value="BacA"/>
    <property type="match status" value="1"/>
</dbReference>
<evidence type="ECO:0000256" key="15">
    <source>
        <dbReference type="ARBA" id="ARBA00032932"/>
    </source>
</evidence>
<evidence type="ECO:0000256" key="5">
    <source>
        <dbReference type="ARBA" id="ARBA00022475"/>
    </source>
</evidence>
<name>A0A7K0ICA6_9ACTN</name>
<dbReference type="Proteomes" id="UP000462865">
    <property type="component" value="Unassembled WGS sequence"/>
</dbReference>
<dbReference type="EMBL" id="WKZA01000037">
    <property type="protein sequence ID" value="MSA95185.1"/>
    <property type="molecule type" value="Genomic_DNA"/>
</dbReference>
<evidence type="ECO:0000256" key="10">
    <source>
        <dbReference type="ARBA" id="ARBA00022989"/>
    </source>
</evidence>
<sequence length="159" mass="17339">RHARQPYGDVADEAEAQLFKITNVDEIDWKTALKIGCFQVLAIIPGTSRSGATIIGGMLSGCSRTAAAEFTFFLAIPIMFGWGLVKCLKFFAAGLAMTMTEVVVLAVGIVTAFVMSVIAIKFLMGYIKKNDFTVFGWYRIVVGVLVLGYFVFESMGMLP</sequence>
<evidence type="ECO:0000256" key="8">
    <source>
        <dbReference type="ARBA" id="ARBA00022960"/>
    </source>
</evidence>
<keyword evidence="12" id="KW-0046">Antibiotic resistance</keyword>
<evidence type="ECO:0000313" key="18">
    <source>
        <dbReference type="EMBL" id="MSA95185.1"/>
    </source>
</evidence>
<keyword evidence="8" id="KW-0133">Cell shape</keyword>
<dbReference type="GO" id="GO:0009252">
    <property type="term" value="P:peptidoglycan biosynthetic process"/>
    <property type="evidence" value="ECO:0007669"/>
    <property type="project" value="UniProtKB-KW"/>
</dbReference>